<evidence type="ECO:0000256" key="14">
    <source>
        <dbReference type="ARBA" id="ARBA00022842"/>
    </source>
</evidence>
<dbReference type="GO" id="GO:0006654">
    <property type="term" value="P:phosphatidic acid biosynthetic process"/>
    <property type="evidence" value="ECO:0007669"/>
    <property type="project" value="InterPro"/>
</dbReference>
<protein>
    <recommendedName>
        <fullName evidence="4 24">Diacylglycerol kinase</fullName>
        <ecNumber evidence="3 24">2.7.1.107</ecNumber>
    </recommendedName>
</protein>
<dbReference type="InterPro" id="IPR036945">
    <property type="entry name" value="DAGK_sf"/>
</dbReference>
<comment type="function">
    <text evidence="24">Catalyzes the ATP-dependent phosphorylation of sn-l,2-diacylglycerol (DAG) to phosphatidic acid. Involved in the recycling of diacylglycerol produced as a by-product during membrane-derived oligosaccharide (MDO) biosynthesis.</text>
</comment>
<evidence type="ECO:0000256" key="9">
    <source>
        <dbReference type="ARBA" id="ARBA00022692"/>
    </source>
</evidence>
<sequence length="126" mass="13454">MGKQQESPFKGKTGVTRLVNAFGYSIDGLKAALRHEDAFRQLSILALLLIPAAFLIHTTPLARALLVASSLATLIIELLNSAIEAAVDHTSLERHPLAKRAKDMGSAAQLLGLINLATVWGIVLFG</sequence>
<evidence type="ECO:0000256" key="6">
    <source>
        <dbReference type="ARBA" id="ARBA00022516"/>
    </source>
</evidence>
<feature type="transmembrane region" description="Helical" evidence="24">
    <location>
        <begin position="38"/>
        <end position="56"/>
    </location>
</feature>
<feature type="binding site" evidence="21">
    <location>
        <position position="77"/>
    </location>
    <ligand>
        <name>substrate</name>
    </ligand>
</feature>
<evidence type="ECO:0000256" key="3">
    <source>
        <dbReference type="ARBA" id="ARBA00012133"/>
    </source>
</evidence>
<dbReference type="RefSeq" id="WP_011137820.1">
    <property type="nucleotide sequence ID" value="NZ_CP024028.1"/>
</dbReference>
<keyword evidence="8 24" id="KW-0808">Transferase</keyword>
<dbReference type="GO" id="GO:0004143">
    <property type="term" value="F:ATP-dependent diacylglycerol kinase activity"/>
    <property type="evidence" value="ECO:0007669"/>
    <property type="project" value="UniProtKB-EC"/>
</dbReference>
<keyword evidence="12 24" id="KW-0418">Kinase</keyword>
<dbReference type="CDD" id="cd14264">
    <property type="entry name" value="DAGK_IM"/>
    <property type="match status" value="1"/>
</dbReference>
<reference evidence="27 30" key="3">
    <citation type="submission" date="2018-12" db="EMBL/GenBank/DDBJ databases">
        <authorList>
            <consortium name="Pathogen Informatics"/>
        </authorList>
    </citation>
    <scope>NUCLEOTIDE SEQUENCE [LARGE SCALE GENOMIC DNA]</scope>
    <source>
        <strain evidence="27 30">NCTC9695</strain>
    </source>
</reference>
<comment type="subcellular location">
    <subcellularLocation>
        <location evidence="1 24">Cell inner membrane</location>
        <topology evidence="1 24">Multi-pass membrane protein</topology>
    </subcellularLocation>
</comment>
<keyword evidence="28" id="KW-1185">Reference proteome</keyword>
<keyword evidence="10 23" id="KW-0479">Metal-binding</keyword>
<feature type="binding site" evidence="22">
    <location>
        <position position="17"/>
    </location>
    <ligand>
        <name>ATP</name>
        <dbReference type="ChEBI" id="CHEBI:30616"/>
    </ligand>
</feature>
<keyword evidence="18" id="KW-0594">Phospholipid biosynthesis</keyword>
<dbReference type="PANTHER" id="PTHR34299:SF1">
    <property type="entry name" value="DIACYLGLYCEROL KINASE"/>
    <property type="match status" value="1"/>
</dbReference>
<dbReference type="PANTHER" id="PTHR34299">
    <property type="entry name" value="DIACYLGLYCEROL KINASE"/>
    <property type="match status" value="1"/>
</dbReference>
<keyword evidence="5" id="KW-1003">Cell membrane</keyword>
<evidence type="ECO:0000313" key="27">
    <source>
        <dbReference type="EMBL" id="VEB45658.1"/>
    </source>
</evidence>
<evidence type="ECO:0000256" key="21">
    <source>
        <dbReference type="PIRSR" id="PIRSR600829-2"/>
    </source>
</evidence>
<evidence type="ECO:0000256" key="4">
    <source>
        <dbReference type="ARBA" id="ARBA00017575"/>
    </source>
</evidence>
<dbReference type="EC" id="2.7.1.107" evidence="3 24"/>
<proteinExistence type="inferred from homology"/>
<comment type="similarity">
    <text evidence="2 24">Belongs to the bacterial diacylglycerol kinase family.</text>
</comment>
<accession>A0A202BF17</accession>
<evidence type="ECO:0000313" key="26">
    <source>
        <dbReference type="EMBL" id="SUX34544.1"/>
    </source>
</evidence>
<evidence type="ECO:0000256" key="13">
    <source>
        <dbReference type="ARBA" id="ARBA00022840"/>
    </source>
</evidence>
<reference evidence="25 28" key="1">
    <citation type="submission" date="2017-05" db="EMBL/GenBank/DDBJ databases">
        <title>Chromobacterium violaceum GHPS1 isolated from Hydrocarbon polluted soil in French Guiana display an awesome secondary metabolite arsenal and a battery of drug and heavy-metal-resistance and detoxification of xenobiotics proteins.</title>
        <authorList>
            <person name="Belbahri L."/>
        </authorList>
    </citation>
    <scope>NUCLEOTIDE SEQUENCE [LARGE SCALE GENOMIC DNA]</scope>
    <source>
        <strain evidence="25 28">GHPS1</strain>
    </source>
</reference>
<evidence type="ECO:0000313" key="30">
    <source>
        <dbReference type="Proteomes" id="UP000275777"/>
    </source>
</evidence>
<dbReference type="EMBL" id="UIGR01000001">
    <property type="protein sequence ID" value="SUX34544.1"/>
    <property type="molecule type" value="Genomic_DNA"/>
</dbReference>
<comment type="catalytic activity">
    <reaction evidence="24">
        <text>a 1,2-diacyl-sn-glycerol + ATP = a 1,2-diacyl-sn-glycero-3-phosphate + ADP + H(+)</text>
        <dbReference type="Rhea" id="RHEA:10272"/>
        <dbReference type="ChEBI" id="CHEBI:15378"/>
        <dbReference type="ChEBI" id="CHEBI:17815"/>
        <dbReference type="ChEBI" id="CHEBI:30616"/>
        <dbReference type="ChEBI" id="CHEBI:58608"/>
        <dbReference type="ChEBI" id="CHEBI:456216"/>
        <dbReference type="EC" id="2.7.1.107"/>
    </reaction>
</comment>
<keyword evidence="9 24" id="KW-0812">Transmembrane</keyword>
<evidence type="ECO:0000256" key="1">
    <source>
        <dbReference type="ARBA" id="ARBA00004429"/>
    </source>
</evidence>
<dbReference type="EMBL" id="NHOO01000002">
    <property type="protein sequence ID" value="OVE50143.1"/>
    <property type="molecule type" value="Genomic_DNA"/>
</dbReference>
<dbReference type="EMBL" id="LR134182">
    <property type="protein sequence ID" value="VEB45658.1"/>
    <property type="molecule type" value="Genomic_DNA"/>
</dbReference>
<feature type="binding site" evidence="22">
    <location>
        <begin position="93"/>
        <end position="95"/>
    </location>
    <ligand>
        <name>ATP</name>
        <dbReference type="ChEBI" id="CHEBI:30616"/>
    </ligand>
</feature>
<feature type="active site" description="Proton acceptor" evidence="20">
    <location>
        <position position="77"/>
    </location>
</feature>
<keyword evidence="11 22" id="KW-0547">Nucleotide-binding</keyword>
<dbReference type="GO" id="GO:0005524">
    <property type="term" value="F:ATP binding"/>
    <property type="evidence" value="ECO:0007669"/>
    <property type="project" value="UniProtKB-KW"/>
</dbReference>
<evidence type="ECO:0000256" key="5">
    <source>
        <dbReference type="ARBA" id="ARBA00022475"/>
    </source>
</evidence>
<keyword evidence="16 24" id="KW-0443">Lipid metabolism</keyword>
<dbReference type="Pfam" id="PF01219">
    <property type="entry name" value="DAGK_prokar"/>
    <property type="match status" value="1"/>
</dbReference>
<dbReference type="GO" id="GO:0046872">
    <property type="term" value="F:metal ion binding"/>
    <property type="evidence" value="ECO:0007669"/>
    <property type="project" value="UniProtKB-KW"/>
</dbReference>
<feature type="transmembrane region" description="Helical" evidence="24">
    <location>
        <begin position="104"/>
        <end position="125"/>
    </location>
</feature>
<keyword evidence="13 22" id="KW-0067">ATP-binding</keyword>
<evidence type="ECO:0000256" key="20">
    <source>
        <dbReference type="PIRSR" id="PIRSR600829-1"/>
    </source>
</evidence>
<name>A0A1R0MEN2_CHRVL</name>
<evidence type="ECO:0000313" key="29">
    <source>
        <dbReference type="Proteomes" id="UP000254029"/>
    </source>
</evidence>
<accession>A0A1R0MEN2</accession>
<dbReference type="PROSITE" id="PS01069">
    <property type="entry name" value="DAGK_PROKAR"/>
    <property type="match status" value="1"/>
</dbReference>
<feature type="binding site" evidence="22">
    <location>
        <position position="24"/>
    </location>
    <ligand>
        <name>ATP</name>
        <dbReference type="ChEBI" id="CHEBI:30616"/>
    </ligand>
</feature>
<evidence type="ECO:0000256" key="16">
    <source>
        <dbReference type="ARBA" id="ARBA00023098"/>
    </source>
</evidence>
<feature type="transmembrane region" description="Helical" evidence="24">
    <location>
        <begin position="62"/>
        <end position="83"/>
    </location>
</feature>
<evidence type="ECO:0000256" key="2">
    <source>
        <dbReference type="ARBA" id="ARBA00005967"/>
    </source>
</evidence>
<evidence type="ECO:0000313" key="25">
    <source>
        <dbReference type="EMBL" id="OVE50143.1"/>
    </source>
</evidence>
<evidence type="ECO:0000256" key="10">
    <source>
        <dbReference type="ARBA" id="ARBA00022723"/>
    </source>
</evidence>
<keyword evidence="6" id="KW-0444">Lipid biosynthesis</keyword>
<keyword evidence="17 24" id="KW-0472">Membrane</keyword>
<gene>
    <name evidence="26" type="primary">dgkA</name>
    <name evidence="25" type="ORF">CBW21_02485</name>
    <name evidence="26" type="ORF">NCTC8684_03525</name>
    <name evidence="27" type="ORF">NCTC9695_06189</name>
</gene>
<evidence type="ECO:0000256" key="23">
    <source>
        <dbReference type="PIRSR" id="PIRSR600829-4"/>
    </source>
</evidence>
<feature type="binding site" evidence="22">
    <location>
        <begin position="102"/>
        <end position="103"/>
    </location>
    <ligand>
        <name>ATP</name>
        <dbReference type="ChEBI" id="CHEBI:30616"/>
    </ligand>
</feature>
<feature type="binding site" evidence="22">
    <location>
        <position position="36"/>
    </location>
    <ligand>
        <name>ATP</name>
        <dbReference type="ChEBI" id="CHEBI:30616"/>
    </ligand>
</feature>
<evidence type="ECO:0000256" key="8">
    <source>
        <dbReference type="ARBA" id="ARBA00022679"/>
    </source>
</evidence>
<feature type="binding site" evidence="23">
    <location>
        <position position="36"/>
    </location>
    <ligand>
        <name>a divalent metal cation</name>
        <dbReference type="ChEBI" id="CHEBI:60240"/>
    </ligand>
</feature>
<evidence type="ECO:0000256" key="17">
    <source>
        <dbReference type="ARBA" id="ARBA00023136"/>
    </source>
</evidence>
<keyword evidence="7 24" id="KW-0997">Cell inner membrane</keyword>
<evidence type="ECO:0000256" key="15">
    <source>
        <dbReference type="ARBA" id="ARBA00022989"/>
    </source>
</evidence>
<dbReference type="GeneID" id="66366242"/>
<feature type="binding site" evidence="21">
    <location>
        <position position="63"/>
    </location>
    <ligand>
        <name>substrate</name>
    </ligand>
</feature>
<evidence type="ECO:0000256" key="7">
    <source>
        <dbReference type="ARBA" id="ARBA00022519"/>
    </source>
</evidence>
<keyword evidence="19 24" id="KW-1208">Phospholipid metabolism</keyword>
<dbReference type="Proteomes" id="UP000254029">
    <property type="component" value="Unassembled WGS sequence"/>
</dbReference>
<keyword evidence="15 24" id="KW-1133">Transmembrane helix</keyword>
<dbReference type="InterPro" id="IPR033718">
    <property type="entry name" value="DAGK_prok"/>
</dbReference>
<feature type="binding site" evidence="22">
    <location>
        <position position="84"/>
    </location>
    <ligand>
        <name>ATP</name>
        <dbReference type="ChEBI" id="CHEBI:30616"/>
    </ligand>
</feature>
<evidence type="ECO:0000256" key="24">
    <source>
        <dbReference type="RuleBase" id="RU363065"/>
    </source>
</evidence>
<dbReference type="OMA" id="NNATGLM"/>
<evidence type="ECO:0000256" key="11">
    <source>
        <dbReference type="ARBA" id="ARBA00022741"/>
    </source>
</evidence>
<evidence type="ECO:0000256" key="12">
    <source>
        <dbReference type="ARBA" id="ARBA00022777"/>
    </source>
</evidence>
<organism evidence="25 28">
    <name type="scientific">Chromobacterium violaceum</name>
    <dbReference type="NCBI Taxonomy" id="536"/>
    <lineage>
        <taxon>Bacteria</taxon>
        <taxon>Pseudomonadati</taxon>
        <taxon>Pseudomonadota</taxon>
        <taxon>Betaproteobacteria</taxon>
        <taxon>Neisseriales</taxon>
        <taxon>Chromobacteriaceae</taxon>
        <taxon>Chromobacterium</taxon>
    </lineage>
</organism>
<dbReference type="Proteomes" id="UP000275777">
    <property type="component" value="Chromosome"/>
</dbReference>
<dbReference type="GO" id="GO:0005886">
    <property type="term" value="C:plasma membrane"/>
    <property type="evidence" value="ECO:0007669"/>
    <property type="project" value="UniProtKB-SubCell"/>
</dbReference>
<dbReference type="AlphaFoldDB" id="A0A1R0MEN2"/>
<reference evidence="26 29" key="2">
    <citation type="submission" date="2018-06" db="EMBL/GenBank/DDBJ databases">
        <authorList>
            <consortium name="Pathogen Informatics"/>
            <person name="Doyle S."/>
        </authorList>
    </citation>
    <scope>NUCLEOTIDE SEQUENCE [LARGE SCALE GENOMIC DNA]</scope>
    <source>
        <strain evidence="26 29">NCTC8684</strain>
    </source>
</reference>
<evidence type="ECO:0000256" key="22">
    <source>
        <dbReference type="PIRSR" id="PIRSR600829-3"/>
    </source>
</evidence>
<dbReference type="Gene3D" id="1.10.287.3610">
    <property type="match status" value="1"/>
</dbReference>
<feature type="binding site" evidence="21">
    <location>
        <position position="17"/>
    </location>
    <ligand>
        <name>substrate</name>
    </ligand>
</feature>
<evidence type="ECO:0000313" key="28">
    <source>
        <dbReference type="Proteomes" id="UP000196342"/>
    </source>
</evidence>
<feature type="binding site" evidence="21">
    <location>
        <position position="106"/>
    </location>
    <ligand>
        <name>substrate</name>
    </ligand>
</feature>
<dbReference type="InterPro" id="IPR000829">
    <property type="entry name" value="DAGK"/>
</dbReference>
<dbReference type="Proteomes" id="UP000196342">
    <property type="component" value="Unassembled WGS sequence"/>
</dbReference>
<evidence type="ECO:0000256" key="19">
    <source>
        <dbReference type="ARBA" id="ARBA00023264"/>
    </source>
</evidence>
<feature type="binding site" evidence="23">
    <location>
        <position position="84"/>
    </location>
    <ligand>
        <name>a divalent metal cation</name>
        <dbReference type="ChEBI" id="CHEBI:60240"/>
    </ligand>
</feature>
<evidence type="ECO:0000256" key="18">
    <source>
        <dbReference type="ARBA" id="ARBA00023209"/>
    </source>
</evidence>
<keyword evidence="14 23" id="KW-0460">Magnesium</keyword>
<comment type="cofactor">
    <cofactor evidence="23">
        <name>Mg(2+)</name>
        <dbReference type="ChEBI" id="CHEBI:18420"/>
    </cofactor>
    <text evidence="23">Mn(2+), Zn(2+), Cd(2+) and Co(2+) support activity to lesser extents.</text>
</comment>